<gene>
    <name evidence="11" type="primary">znfx1</name>
</gene>
<dbReference type="GO" id="GO:0008270">
    <property type="term" value="F:zinc ion binding"/>
    <property type="evidence" value="ECO:0007669"/>
    <property type="project" value="UniProtKB-KW"/>
</dbReference>
<evidence type="ECO:0000256" key="6">
    <source>
        <dbReference type="ARBA" id="ARBA00022833"/>
    </source>
</evidence>
<dbReference type="CDD" id="cd06008">
    <property type="entry name" value="NF-X1-zinc-finger"/>
    <property type="match status" value="1"/>
</dbReference>
<dbReference type="InterPro" id="IPR027417">
    <property type="entry name" value="P-loop_NTPase"/>
</dbReference>
<dbReference type="GO" id="GO:0005737">
    <property type="term" value="C:cytoplasm"/>
    <property type="evidence" value="ECO:0007669"/>
    <property type="project" value="UniProtKB-SubCell"/>
</dbReference>
<protein>
    <submittedName>
        <fullName evidence="11">NFX1-type zinc finger-containing protein 1</fullName>
    </submittedName>
</protein>
<keyword evidence="2" id="KW-0963">Cytoplasm</keyword>
<sequence>MQDNGKADFENGEKRTSQWQILISAKMKMAVEEEEEKVHRETGQENKRSEEGHKVKGVIKGGGGGADWQRFGRNGQPGGAEREGERTGTGRAGAGRGGHSGDRRHGGGERRDGRRLGYKTLEELSKEEPSVVAITLSSNPGLQALLGEAPMRPDLIQLLCLVLSKAFTSRTDRGTLQHLAGIIKDSVFFSTALLHHVGGMVSESNPVRRAQYPQHLENILAILSEVLNVFPASSVKAVSMLLTLLQASVNSLRASGVDIYPQTEEKMENIKGLIDHLQQRSREGTLRTDRDTYALLATGGDNPAEDQQDFRSIPLYPTPEEFHQNHRPFLRANLTSQRYTNTHIYLDTHYRLLREDFVRPLREGIQQLLQNQLDMGRTDNPAKTKRFDDIRVYFDTQLVVPKCTQTGLAYLVQFDVQPLKFVRWQNSKRLLFGSLVCLSYDNFESFLFATVSDRDPKLLEKGLVQISFTEESRYKLARIQTDQVFLMVETTAYFEAYRYVLEGLKEINERNLPFQRYIVECSTDVRSPAYLRKTDVYDLSSVADPEYKSSMKPFHSLVPEAWPKMEELFLDESQMRAFQLALTKELAIIQGPPGTGKTYVGLKIAQALLTNKKLWNEPLNVRYMDDDHDDLELDLNDQGGEAPMLVVCYTNHALDQFLEGIHKFLKNGIVRVGGRSNSEVLKQFNLRELTHSHYFRQTLPSHLRTAYGQIYRELCEEEREIENQSLKLECSLKGVMRENFLQRFISEIHWESLTSTPNVDEFGFWKKKTSLMMEWLGLGLTDFQQRETENANLNEEQVMEVDEDLIEIAEEAELIQAERMIEDEWTIGPRGGKNDKKKGNKESVREVEDLLLAMNLDNVDVQAENSQDGWEIQRDQRKKIKNKIRRELGKSTAMTEDEEYNIFDVWTLPLEDRWRLYRLWVTRYRIELRTKALDSERAYQNAVDRLADVKRKENLHVLKKATVIGMTTTGAAKFRRALQELRPRVVIVEEAAEVLEAHIITTLSEACQHLILIGDHQQLKPSATVFDLAKNFHLELSMFERLVNMGLPYVRLNYQHRMRPEIARLLTPHIYSELENHPSVLEYENIKGLNTNVFFVEHNHLEEEIKDGKSHQNTHEAKFVVALCQYLLHQEYKPEQITILTTYTGQLLCLRKLMPAKEFAGVKVHVVDKYQGEENDIVLLSLVRSNSHGKVGFLSIPNRVCVALSRARKGLYCIGNGTILSGVKLWSNIFHTLREENQIGEALTLCCQNHPTRQVEVKCAKDFEQAPEGGCIQPCQFRLDCGHVCPRVCHPYDPEHKEFKCSKKCEKTLCDQGHRCNRLCHQECPKKCEVKIEKIIPHCQHKQMVPCHQNPETFTCQEPCQKTLQCGHPCESFCGTSCTKECNVKVNLKLKCGHKQKGACHYKTKTEQPECKTKCTHQLKCGHTCPGTCGKCYQGRFHSPCSHRCERLLICSHKCMEPCTRDCPPCQRPCENCCIHSKCMKPCGQPCAPCIEPCAWQCPHQSCSKLCHEPCDRPPCTEPCKKTLECGHPCIGLCGDKCPSKCRVCNPDEVTEIFFGTEDEPDAHFIQLDDCRHIIEFTAMDHYMSLDDGSQGEQVAIKLKECPRCKTPIRKNLRYGSHINRSLAEIEMVKKKINEGQPDIEELRSALQNQWSTNLPLCLNHVEKEYMEIQEKLEKKYITVNDLWILENKIDFLTRVSKLLKSQEENMLFSDGYRFRQKVTMFIGWLNSKNQKFTDQQVFDLHRELQRLSLLAELNVRCNKADKMKQTDKMQIEVQEIRHALETPGQFTEQDQLNVKDAMKKLNEKFPLTGLGISDEERKMIVSAMKMPPGHWHKCPNGHVYLITDCGGAMERRKCPDCNASIGGQNHMLDSGNQVATEMDGARHPAWSEANNLLNFDPLHL</sequence>
<feature type="region of interest" description="Disordered" evidence="8">
    <location>
        <begin position="32"/>
        <end position="115"/>
    </location>
</feature>
<keyword evidence="3" id="KW-0479">Metal-binding</keyword>
<dbReference type="SMART" id="SM00382">
    <property type="entry name" value="AAA"/>
    <property type="match status" value="1"/>
</dbReference>
<dbReference type="CTD" id="57169"/>
<dbReference type="InterPro" id="IPR045055">
    <property type="entry name" value="DNA2/NAM7-like"/>
</dbReference>
<keyword evidence="5" id="KW-0863">Zinc-finger</keyword>
<dbReference type="GeneID" id="106517589"/>
<accession>A0A2I4B8D5</accession>
<dbReference type="InParanoid" id="A0A2I4B8D5"/>
<dbReference type="GO" id="GO:0031380">
    <property type="term" value="C:nuclear RNA-directed RNA polymerase complex"/>
    <property type="evidence" value="ECO:0007669"/>
    <property type="project" value="TreeGrafter"/>
</dbReference>
<evidence type="ECO:0000256" key="2">
    <source>
        <dbReference type="ARBA" id="ARBA00022490"/>
    </source>
</evidence>
<evidence type="ECO:0000256" key="3">
    <source>
        <dbReference type="ARBA" id="ARBA00022723"/>
    </source>
</evidence>
<feature type="domain" description="RZ-type" evidence="9">
    <location>
        <begin position="1813"/>
        <end position="1882"/>
    </location>
</feature>
<evidence type="ECO:0000313" key="11">
    <source>
        <dbReference type="RefSeq" id="XP_013863968.1"/>
    </source>
</evidence>
<comment type="subcellular location">
    <subcellularLocation>
        <location evidence="1">Cytoplasm</location>
    </subcellularLocation>
</comment>
<dbReference type="RefSeq" id="XP_013863968.1">
    <property type="nucleotide sequence ID" value="XM_014008514.1"/>
</dbReference>
<dbReference type="KEGG" id="alim:106517589"/>
<dbReference type="GO" id="GO:0004386">
    <property type="term" value="F:helicase activity"/>
    <property type="evidence" value="ECO:0007669"/>
    <property type="project" value="InterPro"/>
</dbReference>
<name>A0A2I4B8D5_AUSLI</name>
<feature type="compositionally biased region" description="Basic and acidic residues" evidence="8">
    <location>
        <begin position="36"/>
        <end position="54"/>
    </location>
</feature>
<dbReference type="InterPro" id="IPR000967">
    <property type="entry name" value="Znf_NFX1"/>
</dbReference>
<evidence type="ECO:0000313" key="10">
    <source>
        <dbReference type="Proteomes" id="UP000192220"/>
    </source>
</evidence>
<dbReference type="CDD" id="cd18808">
    <property type="entry name" value="SF1_C_Upf1"/>
    <property type="match status" value="1"/>
</dbReference>
<dbReference type="InterPro" id="IPR046439">
    <property type="entry name" value="ZF_RZ_dom"/>
</dbReference>
<dbReference type="STRING" id="52670.A0A2I4B8D5"/>
<dbReference type="GO" id="GO:0002376">
    <property type="term" value="P:immune system process"/>
    <property type="evidence" value="ECO:0007669"/>
    <property type="project" value="UniProtKB-KW"/>
</dbReference>
<dbReference type="FunFam" id="3.40.50.300:FF:000742">
    <property type="entry name" value="NFX1-type zinc finger-containing protein 1"/>
    <property type="match status" value="1"/>
</dbReference>
<dbReference type="InterPro" id="IPR003593">
    <property type="entry name" value="AAA+_ATPase"/>
</dbReference>
<dbReference type="SUPFAM" id="SSF52540">
    <property type="entry name" value="P-loop containing nucleoside triphosphate hydrolases"/>
    <property type="match status" value="1"/>
</dbReference>
<keyword evidence="4" id="KW-0677">Repeat</keyword>
<dbReference type="Pfam" id="PF20173">
    <property type="entry name" value="ZnF_RZ-type"/>
    <property type="match status" value="1"/>
</dbReference>
<dbReference type="Pfam" id="PF13086">
    <property type="entry name" value="AAA_11"/>
    <property type="match status" value="1"/>
</dbReference>
<keyword evidence="7" id="KW-0391">Immunity</keyword>
<organism evidence="10 11">
    <name type="scientific">Austrofundulus limnaeus</name>
    <name type="common">Annual killifish</name>
    <dbReference type="NCBI Taxonomy" id="52670"/>
    <lineage>
        <taxon>Eukaryota</taxon>
        <taxon>Metazoa</taxon>
        <taxon>Chordata</taxon>
        <taxon>Craniata</taxon>
        <taxon>Vertebrata</taxon>
        <taxon>Euteleostomi</taxon>
        <taxon>Actinopterygii</taxon>
        <taxon>Neopterygii</taxon>
        <taxon>Teleostei</taxon>
        <taxon>Neoteleostei</taxon>
        <taxon>Acanthomorphata</taxon>
        <taxon>Ovalentaria</taxon>
        <taxon>Atherinomorphae</taxon>
        <taxon>Cyprinodontiformes</taxon>
        <taxon>Rivulidae</taxon>
        <taxon>Austrofundulus</taxon>
    </lineage>
</organism>
<evidence type="ECO:0000256" key="8">
    <source>
        <dbReference type="SAM" id="MobiDB-lite"/>
    </source>
</evidence>
<dbReference type="Pfam" id="PF13087">
    <property type="entry name" value="AAA_12"/>
    <property type="match status" value="1"/>
</dbReference>
<dbReference type="FunFam" id="3.40.50.300:FF:001140">
    <property type="entry name" value="Zinc finger NFX1-type containing 1"/>
    <property type="match status" value="1"/>
</dbReference>
<dbReference type="InterPro" id="IPR057373">
    <property type="entry name" value="ZNFX1"/>
</dbReference>
<dbReference type="InterPro" id="IPR041679">
    <property type="entry name" value="DNA2/NAM7-like_C"/>
</dbReference>
<reference evidence="11" key="1">
    <citation type="submission" date="2025-08" db="UniProtKB">
        <authorList>
            <consortium name="RefSeq"/>
        </authorList>
    </citation>
    <scope>IDENTIFICATION</scope>
    <source>
        <strain evidence="11">Quisiro</strain>
        <tissue evidence="11">Liver</tissue>
    </source>
</reference>
<dbReference type="GO" id="GO:0031048">
    <property type="term" value="P:regulatory ncRNA-mediated heterochromatin formation"/>
    <property type="evidence" value="ECO:0007669"/>
    <property type="project" value="TreeGrafter"/>
</dbReference>
<dbReference type="Gene3D" id="3.40.50.300">
    <property type="entry name" value="P-loop containing nucleotide triphosphate hydrolases"/>
    <property type="match status" value="3"/>
</dbReference>
<dbReference type="SMART" id="SM00438">
    <property type="entry name" value="ZnF_NFX"/>
    <property type="match status" value="5"/>
</dbReference>
<dbReference type="InterPro" id="IPR041677">
    <property type="entry name" value="DNA2/NAM7_AAA_11"/>
</dbReference>
<proteinExistence type="predicted"/>
<dbReference type="InterPro" id="IPR047187">
    <property type="entry name" value="SF1_C_Upf1"/>
</dbReference>
<evidence type="ECO:0000256" key="5">
    <source>
        <dbReference type="ARBA" id="ARBA00022771"/>
    </source>
</evidence>
<evidence type="ECO:0000256" key="7">
    <source>
        <dbReference type="ARBA" id="ARBA00022859"/>
    </source>
</evidence>
<dbReference type="OrthoDB" id="2423195at2759"/>
<dbReference type="PANTHER" id="PTHR10887">
    <property type="entry name" value="DNA2/NAM7 HELICASE FAMILY"/>
    <property type="match status" value="1"/>
</dbReference>
<dbReference type="Proteomes" id="UP000192220">
    <property type="component" value="Unplaced"/>
</dbReference>
<keyword evidence="6" id="KW-0862">Zinc</keyword>
<dbReference type="PROSITE" id="PS51981">
    <property type="entry name" value="ZF_RZ"/>
    <property type="match status" value="1"/>
</dbReference>
<feature type="compositionally biased region" description="Basic and acidic residues" evidence="8">
    <location>
        <begin position="99"/>
        <end position="115"/>
    </location>
</feature>
<dbReference type="CDD" id="cd17936">
    <property type="entry name" value="EEXXEc_NFX1"/>
    <property type="match status" value="1"/>
</dbReference>
<evidence type="ECO:0000259" key="9">
    <source>
        <dbReference type="PROSITE" id="PS51981"/>
    </source>
</evidence>
<evidence type="ECO:0000256" key="1">
    <source>
        <dbReference type="ARBA" id="ARBA00004496"/>
    </source>
</evidence>
<keyword evidence="10" id="KW-1185">Reference proteome</keyword>
<dbReference type="Pfam" id="PF25396">
    <property type="entry name" value="ZNFX1"/>
    <property type="match status" value="1"/>
</dbReference>
<dbReference type="PANTHER" id="PTHR10887:SF341">
    <property type="entry name" value="NFX1-TYPE ZINC FINGER-CONTAINING PROTEIN 1"/>
    <property type="match status" value="1"/>
</dbReference>
<evidence type="ECO:0000256" key="4">
    <source>
        <dbReference type="ARBA" id="ARBA00022737"/>
    </source>
</evidence>